<evidence type="ECO:0000256" key="4">
    <source>
        <dbReference type="ARBA" id="ARBA00022679"/>
    </source>
</evidence>
<evidence type="ECO:0000313" key="10">
    <source>
        <dbReference type="EMBL" id="PIU37265.1"/>
    </source>
</evidence>
<keyword evidence="4" id="KW-0808">Transferase</keyword>
<evidence type="ECO:0000256" key="7">
    <source>
        <dbReference type="ARBA" id="ARBA00023136"/>
    </source>
</evidence>
<proteinExistence type="predicted"/>
<feature type="transmembrane region" description="Helical" evidence="8">
    <location>
        <begin position="220"/>
        <end position="239"/>
    </location>
</feature>
<dbReference type="EMBL" id="PEWY01000054">
    <property type="protein sequence ID" value="PIU37265.1"/>
    <property type="molecule type" value="Genomic_DNA"/>
</dbReference>
<accession>A0A2M6YUW7</accession>
<dbReference type="GO" id="GO:0016763">
    <property type="term" value="F:pentosyltransferase activity"/>
    <property type="evidence" value="ECO:0007669"/>
    <property type="project" value="TreeGrafter"/>
</dbReference>
<evidence type="ECO:0000256" key="2">
    <source>
        <dbReference type="ARBA" id="ARBA00022475"/>
    </source>
</evidence>
<dbReference type="GO" id="GO:0009103">
    <property type="term" value="P:lipopolysaccharide biosynthetic process"/>
    <property type="evidence" value="ECO:0007669"/>
    <property type="project" value="UniProtKB-ARBA"/>
</dbReference>
<gene>
    <name evidence="10" type="ORF">COT02_01760</name>
</gene>
<comment type="subcellular location">
    <subcellularLocation>
        <location evidence="1">Cell membrane</location>
        <topology evidence="1">Multi-pass membrane protein</topology>
    </subcellularLocation>
</comment>
<dbReference type="PANTHER" id="PTHR33908">
    <property type="entry name" value="MANNOSYLTRANSFERASE YKCB-RELATED"/>
    <property type="match status" value="1"/>
</dbReference>
<feature type="transmembrane region" description="Helical" evidence="8">
    <location>
        <begin position="101"/>
        <end position="118"/>
    </location>
</feature>
<keyword evidence="2" id="KW-1003">Cell membrane</keyword>
<evidence type="ECO:0000256" key="1">
    <source>
        <dbReference type="ARBA" id="ARBA00004651"/>
    </source>
</evidence>
<feature type="domain" description="Glycosyltransferase RgtA/B/C/D-like" evidence="9">
    <location>
        <begin position="121"/>
        <end position="229"/>
    </location>
</feature>
<keyword evidence="5 8" id="KW-0812">Transmembrane</keyword>
<dbReference type="Pfam" id="PF13231">
    <property type="entry name" value="PMT_2"/>
    <property type="match status" value="1"/>
</dbReference>
<protein>
    <recommendedName>
        <fullName evidence="9">Glycosyltransferase RgtA/B/C/D-like domain-containing protein</fullName>
    </recommendedName>
</protein>
<dbReference type="InterPro" id="IPR050297">
    <property type="entry name" value="LipidA_mod_glycosyltrf_83"/>
</dbReference>
<evidence type="ECO:0000256" key="5">
    <source>
        <dbReference type="ARBA" id="ARBA00022692"/>
    </source>
</evidence>
<evidence type="ECO:0000256" key="6">
    <source>
        <dbReference type="ARBA" id="ARBA00022989"/>
    </source>
</evidence>
<name>A0A2M6YUW7_9BACT</name>
<dbReference type="InterPro" id="IPR038731">
    <property type="entry name" value="RgtA/B/C-like"/>
</dbReference>
<evidence type="ECO:0000256" key="8">
    <source>
        <dbReference type="SAM" id="Phobius"/>
    </source>
</evidence>
<comment type="caution">
    <text evidence="10">The sequence shown here is derived from an EMBL/GenBank/DDBJ whole genome shotgun (WGS) entry which is preliminary data.</text>
</comment>
<evidence type="ECO:0000259" key="9">
    <source>
        <dbReference type="Pfam" id="PF13231"/>
    </source>
</evidence>
<evidence type="ECO:0000256" key="3">
    <source>
        <dbReference type="ARBA" id="ARBA00022676"/>
    </source>
</evidence>
<sequence>LISFAIILLAFFFRFNNLNWDENFHLHPDERFLTMVGTAMKLPLSISQYFDQKTSLMNPINVGYPFFVYGRFPLILTKYLANVYHMDNYNDFTILGRQLSAFFDILIIFFIIKTVELLEKKNRFPSSLKYWAGFFYAIAVLPIQLSHFFAVDTFLNFFMFGSFYYILKFDYRNKIKYLLFSAIFFGLAMACKITALFILPLNLFFLIRSVFVQRQTLIKTLIKIGIFVFSYFVVSYFTLRLADPYLFQNSNIFDPAISKLFIENIKSLQNMTVKSIDNWFPPMVQWLNKNSVQHSLVNNIVFGLGIPYAILTIVGILKVLLSFPRRRESIPLLIILFWVLGFFAYQSIQVTPTLRYFIIIYPFLAIFTAIGMKYLIDYKFKLVGKFNSYPKKYSYFFIFISVCILLFWPIMFSSIYLNKNSRVEASEWIYKNLPLNSLILGESWDDALPLSVLNSYGKQFTSDQLPVFDPDTPEKWQKMNDMLMRSDYYILSSNRGRGSIMTVPKKYPLMSKFYKLLLNDKLQYKKIKEFTSYPKFQILNFKFQIKDSWSDEGFTVYDHPQVLIFKNERHSSKTF</sequence>
<dbReference type="Proteomes" id="UP000230184">
    <property type="component" value="Unassembled WGS sequence"/>
</dbReference>
<keyword evidence="3" id="KW-0328">Glycosyltransferase</keyword>
<dbReference type="GO" id="GO:0005886">
    <property type="term" value="C:plasma membrane"/>
    <property type="evidence" value="ECO:0007669"/>
    <property type="project" value="UniProtKB-SubCell"/>
</dbReference>
<keyword evidence="6 8" id="KW-1133">Transmembrane helix</keyword>
<dbReference type="AlphaFoldDB" id="A0A2M6YUW7"/>
<feature type="transmembrane region" description="Helical" evidence="8">
    <location>
        <begin position="130"/>
        <end position="150"/>
    </location>
</feature>
<feature type="transmembrane region" description="Helical" evidence="8">
    <location>
        <begin position="396"/>
        <end position="417"/>
    </location>
</feature>
<feature type="transmembrane region" description="Helical" evidence="8">
    <location>
        <begin position="296"/>
        <end position="317"/>
    </location>
</feature>
<evidence type="ECO:0000313" key="11">
    <source>
        <dbReference type="Proteomes" id="UP000230184"/>
    </source>
</evidence>
<feature type="non-terminal residue" evidence="10">
    <location>
        <position position="1"/>
    </location>
</feature>
<feature type="transmembrane region" description="Helical" evidence="8">
    <location>
        <begin position="62"/>
        <end position="81"/>
    </location>
</feature>
<feature type="transmembrane region" description="Helical" evidence="8">
    <location>
        <begin position="329"/>
        <end position="348"/>
    </location>
</feature>
<dbReference type="PANTHER" id="PTHR33908:SF11">
    <property type="entry name" value="MEMBRANE PROTEIN"/>
    <property type="match status" value="1"/>
</dbReference>
<organism evidence="10 11">
    <name type="scientific">Candidatus Roizmanbacteria bacterium CG07_land_8_20_14_0_80_34_15</name>
    <dbReference type="NCBI Taxonomy" id="1974849"/>
    <lineage>
        <taxon>Bacteria</taxon>
        <taxon>Candidatus Roizmaniibacteriota</taxon>
    </lineage>
</organism>
<feature type="transmembrane region" description="Helical" evidence="8">
    <location>
        <begin position="177"/>
        <end position="199"/>
    </location>
</feature>
<feature type="transmembrane region" description="Helical" evidence="8">
    <location>
        <begin position="354"/>
        <end position="376"/>
    </location>
</feature>
<reference evidence="11" key="1">
    <citation type="submission" date="2017-09" db="EMBL/GenBank/DDBJ databases">
        <title>Depth-based differentiation of microbial function through sediment-hosted aquifers and enrichment of novel symbionts in the deep terrestrial subsurface.</title>
        <authorList>
            <person name="Probst A.J."/>
            <person name="Ladd B."/>
            <person name="Jarett J.K."/>
            <person name="Geller-Mcgrath D.E."/>
            <person name="Sieber C.M.K."/>
            <person name="Emerson J.B."/>
            <person name="Anantharaman K."/>
            <person name="Thomas B.C."/>
            <person name="Malmstrom R."/>
            <person name="Stieglmeier M."/>
            <person name="Klingl A."/>
            <person name="Woyke T."/>
            <person name="Ryan C.M."/>
            <person name="Banfield J.F."/>
        </authorList>
    </citation>
    <scope>NUCLEOTIDE SEQUENCE [LARGE SCALE GENOMIC DNA]</scope>
</reference>
<keyword evidence="7 8" id="KW-0472">Membrane</keyword>